<keyword evidence="1" id="KW-0472">Membrane</keyword>
<dbReference type="Proteomes" id="UP001596990">
    <property type="component" value="Unassembled WGS sequence"/>
</dbReference>
<dbReference type="RefSeq" id="WP_386056225.1">
    <property type="nucleotide sequence ID" value="NZ_JBHTKL010000001.1"/>
</dbReference>
<keyword evidence="1" id="KW-0812">Transmembrane</keyword>
<comment type="caution">
    <text evidence="2">The sequence shown here is derived from an EMBL/GenBank/DDBJ whole genome shotgun (WGS) entry which is preliminary data.</text>
</comment>
<organism evidence="2 3">
    <name type="scientific">Thalassobacillus hwangdonensis</name>
    <dbReference type="NCBI Taxonomy" id="546108"/>
    <lineage>
        <taxon>Bacteria</taxon>
        <taxon>Bacillati</taxon>
        <taxon>Bacillota</taxon>
        <taxon>Bacilli</taxon>
        <taxon>Bacillales</taxon>
        <taxon>Bacillaceae</taxon>
        <taxon>Thalassobacillus</taxon>
    </lineage>
</organism>
<dbReference type="InterPro" id="IPR035211">
    <property type="entry name" value="DUF5325"/>
</dbReference>
<name>A0ABW3KWU8_9BACI</name>
<gene>
    <name evidence="2" type="ORF">ACFQ2J_02340</name>
</gene>
<accession>A0ABW3KWU8</accession>
<evidence type="ECO:0000313" key="2">
    <source>
        <dbReference type="EMBL" id="MFD1018026.1"/>
    </source>
</evidence>
<keyword evidence="1" id="KW-1133">Transmembrane helix</keyword>
<keyword evidence="3" id="KW-1185">Reference proteome</keyword>
<dbReference type="Pfam" id="PF17259">
    <property type="entry name" value="DUF5325"/>
    <property type="match status" value="1"/>
</dbReference>
<evidence type="ECO:0000313" key="3">
    <source>
        <dbReference type="Proteomes" id="UP001596990"/>
    </source>
</evidence>
<evidence type="ECO:0000256" key="1">
    <source>
        <dbReference type="SAM" id="Phobius"/>
    </source>
</evidence>
<sequence length="54" mass="5906">MNIKMAALAFLVILCFIALGFAIGIRSVWLGILFTLLGFGLMGYGISLKKRQQS</sequence>
<feature type="transmembrane region" description="Helical" evidence="1">
    <location>
        <begin position="32"/>
        <end position="48"/>
    </location>
</feature>
<reference evidence="3" key="1">
    <citation type="journal article" date="2019" name="Int. J. Syst. Evol. Microbiol.">
        <title>The Global Catalogue of Microorganisms (GCM) 10K type strain sequencing project: providing services to taxonomists for standard genome sequencing and annotation.</title>
        <authorList>
            <consortium name="The Broad Institute Genomics Platform"/>
            <consortium name="The Broad Institute Genome Sequencing Center for Infectious Disease"/>
            <person name="Wu L."/>
            <person name="Ma J."/>
        </authorList>
    </citation>
    <scope>NUCLEOTIDE SEQUENCE [LARGE SCALE GENOMIC DNA]</scope>
    <source>
        <strain evidence="3">CCUG 56607</strain>
    </source>
</reference>
<dbReference type="EMBL" id="JBHTKL010000001">
    <property type="protein sequence ID" value="MFD1018026.1"/>
    <property type="molecule type" value="Genomic_DNA"/>
</dbReference>
<proteinExistence type="predicted"/>
<protein>
    <submittedName>
        <fullName evidence="2">DUF5325 family protein</fullName>
    </submittedName>
</protein>